<dbReference type="Gene3D" id="1.20.58.740">
    <property type="match status" value="1"/>
</dbReference>
<keyword evidence="3" id="KW-0597">Phosphoprotein</keyword>
<dbReference type="Pfam" id="PF23554">
    <property type="entry name" value="TPR_DOCK"/>
    <property type="match status" value="1"/>
</dbReference>
<keyword evidence="9" id="KW-1185">Reference proteome</keyword>
<keyword evidence="4" id="KW-0344">Guanine-nucleotide releasing factor</keyword>
<organism evidence="9 10">
    <name type="scientific">Ascaris lumbricoides</name>
    <name type="common">Giant roundworm</name>
    <dbReference type="NCBI Taxonomy" id="6252"/>
    <lineage>
        <taxon>Eukaryota</taxon>
        <taxon>Metazoa</taxon>
        <taxon>Ecdysozoa</taxon>
        <taxon>Nematoda</taxon>
        <taxon>Chromadorea</taxon>
        <taxon>Rhabditida</taxon>
        <taxon>Spirurina</taxon>
        <taxon>Ascaridomorpha</taxon>
        <taxon>Ascaridoidea</taxon>
        <taxon>Ascarididae</taxon>
        <taxon>Ascaris</taxon>
    </lineage>
</organism>
<dbReference type="InterPro" id="IPR056372">
    <property type="entry name" value="TPR_DOCK"/>
</dbReference>
<dbReference type="InterPro" id="IPR035892">
    <property type="entry name" value="C2_domain_sf"/>
</dbReference>
<feature type="domain" description="C2 DOCK-type" evidence="7">
    <location>
        <begin position="442"/>
        <end position="623"/>
    </location>
</feature>
<dbReference type="InterPro" id="IPR042455">
    <property type="entry name" value="DOCK_N_sub1"/>
</dbReference>
<evidence type="ECO:0000313" key="9">
    <source>
        <dbReference type="Proteomes" id="UP000036681"/>
    </source>
</evidence>
<dbReference type="InterPro" id="IPR026791">
    <property type="entry name" value="DOCK"/>
</dbReference>
<feature type="domain" description="DOCKER" evidence="8">
    <location>
        <begin position="1241"/>
        <end position="1654"/>
    </location>
</feature>
<feature type="region of interest" description="Disordered" evidence="6">
    <location>
        <begin position="1699"/>
        <end position="1754"/>
    </location>
</feature>
<dbReference type="Pfam" id="PF14429">
    <property type="entry name" value="DOCK-C2"/>
    <property type="match status" value="1"/>
</dbReference>
<evidence type="ECO:0000256" key="6">
    <source>
        <dbReference type="SAM" id="MobiDB-lite"/>
    </source>
</evidence>
<dbReference type="InterPro" id="IPR046773">
    <property type="entry name" value="DOCKER_Lobe_C"/>
</dbReference>
<keyword evidence="2" id="KW-0963">Cytoplasm</keyword>
<dbReference type="PANTHER" id="PTHR45653">
    <property type="entry name" value="DEDICATOR OF CYTOKINESIS"/>
    <property type="match status" value="1"/>
</dbReference>
<dbReference type="InterPro" id="IPR043162">
    <property type="entry name" value="DOCK_C_lobe_C"/>
</dbReference>
<proteinExistence type="inferred from homology"/>
<evidence type="ECO:0000256" key="2">
    <source>
        <dbReference type="ARBA" id="ARBA00022490"/>
    </source>
</evidence>
<dbReference type="GO" id="GO:0031267">
    <property type="term" value="F:small GTPase binding"/>
    <property type="evidence" value="ECO:0007669"/>
    <property type="project" value="TreeGrafter"/>
</dbReference>
<feature type="compositionally biased region" description="Low complexity" evidence="6">
    <location>
        <begin position="1733"/>
        <end position="1744"/>
    </location>
</feature>
<dbReference type="PANTHER" id="PTHR45653:SF10">
    <property type="entry name" value="MYOBLAST CITY, ISOFORM B"/>
    <property type="match status" value="1"/>
</dbReference>
<dbReference type="GO" id="GO:0005886">
    <property type="term" value="C:plasma membrane"/>
    <property type="evidence" value="ECO:0007669"/>
    <property type="project" value="TreeGrafter"/>
</dbReference>
<evidence type="ECO:0000256" key="5">
    <source>
        <dbReference type="PROSITE-ProRule" id="PRU00983"/>
    </source>
</evidence>
<name>A0A0M3HNF3_ASCLU</name>
<dbReference type="Gene3D" id="1.25.40.410">
    <property type="match status" value="1"/>
</dbReference>
<dbReference type="SUPFAM" id="SSF48371">
    <property type="entry name" value="ARM repeat"/>
    <property type="match status" value="1"/>
</dbReference>
<dbReference type="InterPro" id="IPR016024">
    <property type="entry name" value="ARM-type_fold"/>
</dbReference>
<dbReference type="Pfam" id="PF20421">
    <property type="entry name" value="DHR-2_Lobe_C"/>
    <property type="match status" value="1"/>
</dbReference>
<dbReference type="Gene3D" id="1.20.1270.350">
    <property type="entry name" value="Dedicator of cytokinesis N-terminal subdomain"/>
    <property type="match status" value="1"/>
</dbReference>
<dbReference type="InterPro" id="IPR027357">
    <property type="entry name" value="DOCKER_dom"/>
</dbReference>
<dbReference type="Proteomes" id="UP000036681">
    <property type="component" value="Unplaced"/>
</dbReference>
<comment type="subcellular location">
    <subcellularLocation>
        <location evidence="1">Cytoplasm</location>
    </subcellularLocation>
</comment>
<dbReference type="GO" id="GO:0016477">
    <property type="term" value="P:cell migration"/>
    <property type="evidence" value="ECO:0007669"/>
    <property type="project" value="TreeGrafter"/>
</dbReference>
<dbReference type="InterPro" id="IPR032376">
    <property type="entry name" value="DOCK_N"/>
</dbReference>
<evidence type="ECO:0000256" key="1">
    <source>
        <dbReference type="ARBA" id="ARBA00004496"/>
    </source>
</evidence>
<dbReference type="Gene3D" id="2.60.40.150">
    <property type="entry name" value="C2 domain"/>
    <property type="match status" value="1"/>
</dbReference>
<dbReference type="PROSITE" id="PS51650">
    <property type="entry name" value="C2_DOCK"/>
    <property type="match status" value="1"/>
</dbReference>
<dbReference type="CDD" id="cd11684">
    <property type="entry name" value="DHR2_DOCK"/>
    <property type="match status" value="1"/>
</dbReference>
<dbReference type="GO" id="GO:0007520">
    <property type="term" value="P:myoblast fusion"/>
    <property type="evidence" value="ECO:0007669"/>
    <property type="project" value="TreeGrafter"/>
</dbReference>
<dbReference type="InterPro" id="IPR027007">
    <property type="entry name" value="C2_DOCK-type_domain"/>
</dbReference>
<evidence type="ECO:0000313" key="10">
    <source>
        <dbReference type="WBParaSite" id="ALUE_0000320401-mRNA-1"/>
    </source>
</evidence>
<evidence type="ECO:0000259" key="7">
    <source>
        <dbReference type="PROSITE" id="PS51650"/>
    </source>
</evidence>
<evidence type="ECO:0000256" key="3">
    <source>
        <dbReference type="ARBA" id="ARBA00022553"/>
    </source>
</evidence>
<reference evidence="10" key="1">
    <citation type="submission" date="2016-05" db="UniProtKB">
        <authorList>
            <consortium name="WormBaseParasite"/>
        </authorList>
    </citation>
    <scope>IDENTIFICATION</scope>
</reference>
<sequence>MGCDEQFKKTTRERRVYLKMTCEAIAQCNFSSQALSNAHQLSCPLLSLHIGERVIIFSSDQDWCYGSTCGDRPRFGIFPQAAVVPLSKPFSAASSEAQELVAELTDVLNEWWCSIKETYGRQAQMESQDDILLYMEDLMTMRKKILSGNVPVEELKEMRLQLARKIDLGNQWLGLDMQIRDETGRVIDIDSASVVHAYRAHLSAVDRILHDSKPDQTHRVSAFSLLIHAQSATLECKAECEFSLSLYDATEEKFISENFLFYWTFKTGSLANRNSRALFNDLGSKEYPSNPPSNKDHRILLCIRVARIAPIEGSSSTMKKQSDPGPPQLWSRQPYAVALLDITDVLNGPSGPVEHIIPLNREDTLEQLITKANSARGSGTLKSVNVENISNFGRAQLMISTEVLIGSLNHIKKSNPHIFSVHPPVELRKMFFADVISADDIRNDLYVTLIQGDLHGGKGSDKNIEARVCIVDTYGVVKDSVEIMTADGVQKKTTYHSLVLYHDDKPKWNETVKIQIPEDTDQNMHLRITFHYKKCYEKGKQEKGPFALAFARIMEGATLIKDAIHELLIYRIESGKFDENDTSYSRLPATRAELKASQSQLRPQTSSFVCGEKNFLCIETVTCSTTLTHNRNLLDILRWKTNRGNLRERLQEISRPKGVTLGEELVKFIPNFCDALFEIIDHHPDYDGLVFDALVSVIQLVNEERYKNFQPVLQKYIKNFHSTVAFVKLIPVLQQRVESAEDTHESTLATMKALGILVQMIVKSKQCSDRLRLTSSSFSQLMNDLLNSFVVFMQNKRVRMTCQNTALKHLPSIIPHLSSPDVFDPHELTDFLVRLMDHLGENISPRCRLNFIKDVVQTDYFLQASNRIKLLPKVLEKVVDELESIDFGRVASVATDRTKVVECISASADIIFDILERLFSANASEDERGTEDELHILISQMFRTVLQTTISLINEKMPASAFCALTIALLSKMSAQMYKAYVDVHRTLIDKQDLLMEMVHLFRDLINKSSFDSSWFHMICLQNKMVLKTLKFVMSTMIEYFDADSFDSDLWREYMLTTVAFSTQKGLQIGSPSISIRRSRLLSSQPDLRRIAAADLRSMWFRLSVANRNRYIPSMVGSFLQVALIDDNVVRETVIPIFFDMLECEFYSNPHHDISKFANEMIVQLDCLVDEDRGGQQFKEQLHRIMMDRCRSKPDLRSIGCTFVAMIDTLLRHLFEYREVRTSGYCIENGMDRTVELLRYYDKIGQPDLYINYVYKLYDLHMLSNNKVEAAFTLLKHAETLKWTDSELPIALLDAHLNRHCATQRQLKEALYVEMADLFDEKDMWEEAIAILKELVPEYEKNYEFEKLPPLLRRLAELYHKVSTQGRVGCTYYLVGFFGSGFPSYLNGQQFVYRGNECEAISSFQHRLLSTFPGSELVTSMDDCSELSTSSGKHLQIFPVQPISDLFFERKNVSRLVRWYYKNNRVQKFEYCRGEFRKGTKWTELEDNEIMRSWVTRRFVETKEPLPNILKWSQVVSHSIPIECSPLMEAVSTMRKNNSEMEEMANVVLSTPLESVVPLGGKIRGIVQAFVQGGIKNYNIFFTDECDAVLTLEERELVRQLERLIKEQVPILEFCLYVHASRDHQVDANFHESLVSSFKEYKHNIEARFGKIPSRLPPSCSIHLPSQQKVSEDRSRSGFDTLTSPSVMSITGVFRRGGGLYTTKSGRSTPRKSFGMRSDSKAALENGLPKRVSSSSDRSLDSMSNMEATSSAPRSVADLSRLENSFQSTFSTSSLTLNDDTLRTPQTPRRLIQMILEMLTDVIALNDTSICAMEC</sequence>
<dbReference type="InterPro" id="IPR046769">
    <property type="entry name" value="DOCKER_Lobe_A"/>
</dbReference>
<dbReference type="WBParaSite" id="ALUE_0000320401-mRNA-1">
    <property type="protein sequence ID" value="ALUE_0000320401-mRNA-1"/>
    <property type="gene ID" value="ALUE_0000320401"/>
</dbReference>
<dbReference type="GO" id="GO:0005085">
    <property type="term" value="F:guanyl-nucleotide exchange factor activity"/>
    <property type="evidence" value="ECO:0007669"/>
    <property type="project" value="UniProtKB-KW"/>
</dbReference>
<evidence type="ECO:0000259" key="8">
    <source>
        <dbReference type="PROSITE" id="PS51651"/>
    </source>
</evidence>
<dbReference type="GO" id="GO:0005737">
    <property type="term" value="C:cytoplasm"/>
    <property type="evidence" value="ECO:0007669"/>
    <property type="project" value="UniProtKB-SubCell"/>
</dbReference>
<dbReference type="GO" id="GO:0007264">
    <property type="term" value="P:small GTPase-mediated signal transduction"/>
    <property type="evidence" value="ECO:0007669"/>
    <property type="project" value="InterPro"/>
</dbReference>
<dbReference type="Gene3D" id="2.30.30.40">
    <property type="entry name" value="SH3 Domains"/>
    <property type="match status" value="1"/>
</dbReference>
<dbReference type="Pfam" id="PF06920">
    <property type="entry name" value="DHR-2_Lobe_A"/>
    <property type="match status" value="1"/>
</dbReference>
<accession>A0A0M3HNF3</accession>
<dbReference type="InterPro" id="IPR043161">
    <property type="entry name" value="DOCK_C_lobe_A"/>
</dbReference>
<protein>
    <submittedName>
        <fullName evidence="10">Dedicator of cytokinesis protein 1</fullName>
    </submittedName>
</protein>
<comment type="similarity">
    <text evidence="5">Belongs to the DOCK family.</text>
</comment>
<dbReference type="Pfam" id="PF16172">
    <property type="entry name" value="DOCK_N"/>
    <property type="match status" value="1"/>
</dbReference>
<evidence type="ECO:0000256" key="4">
    <source>
        <dbReference type="ARBA" id="ARBA00022658"/>
    </source>
</evidence>
<dbReference type="PROSITE" id="PS51651">
    <property type="entry name" value="DOCKER"/>
    <property type="match status" value="1"/>
</dbReference>